<organism evidence="2 3">
    <name type="scientific">Cytospora schulzeri</name>
    <dbReference type="NCBI Taxonomy" id="448051"/>
    <lineage>
        <taxon>Eukaryota</taxon>
        <taxon>Fungi</taxon>
        <taxon>Dikarya</taxon>
        <taxon>Ascomycota</taxon>
        <taxon>Pezizomycotina</taxon>
        <taxon>Sordariomycetes</taxon>
        <taxon>Sordariomycetidae</taxon>
        <taxon>Diaporthales</taxon>
        <taxon>Cytosporaceae</taxon>
        <taxon>Cytospora</taxon>
    </lineage>
</organism>
<feature type="compositionally biased region" description="Basic and acidic residues" evidence="1">
    <location>
        <begin position="124"/>
        <end position="136"/>
    </location>
</feature>
<proteinExistence type="predicted"/>
<protein>
    <submittedName>
        <fullName evidence="2">Uncharacterized protein</fullName>
    </submittedName>
</protein>
<dbReference type="Proteomes" id="UP000283895">
    <property type="component" value="Unassembled WGS sequence"/>
</dbReference>
<feature type="region of interest" description="Disordered" evidence="1">
    <location>
        <begin position="270"/>
        <end position="304"/>
    </location>
</feature>
<feature type="region of interest" description="Disordered" evidence="1">
    <location>
        <begin position="106"/>
        <end position="136"/>
    </location>
</feature>
<evidence type="ECO:0000256" key="1">
    <source>
        <dbReference type="SAM" id="MobiDB-lite"/>
    </source>
</evidence>
<dbReference type="AlphaFoldDB" id="A0A423XA83"/>
<comment type="caution">
    <text evidence="2">The sequence shown here is derived from an EMBL/GenBank/DDBJ whole genome shotgun (WGS) entry which is preliminary data.</text>
</comment>
<name>A0A423XA83_9PEZI</name>
<gene>
    <name evidence="2" type="ORF">VMCG_00785</name>
</gene>
<feature type="region of interest" description="Disordered" evidence="1">
    <location>
        <begin position="1"/>
        <end position="36"/>
    </location>
</feature>
<evidence type="ECO:0000313" key="3">
    <source>
        <dbReference type="Proteomes" id="UP000283895"/>
    </source>
</evidence>
<feature type="compositionally biased region" description="Basic and acidic residues" evidence="1">
    <location>
        <begin position="270"/>
        <end position="284"/>
    </location>
</feature>
<keyword evidence="3" id="KW-1185">Reference proteome</keyword>
<dbReference type="EMBL" id="LKEA01000001">
    <property type="protein sequence ID" value="ROW12806.1"/>
    <property type="molecule type" value="Genomic_DNA"/>
</dbReference>
<accession>A0A423XA83</accession>
<evidence type="ECO:0000313" key="2">
    <source>
        <dbReference type="EMBL" id="ROW12806.1"/>
    </source>
</evidence>
<feature type="compositionally biased region" description="Low complexity" evidence="1">
    <location>
        <begin position="15"/>
        <end position="25"/>
    </location>
</feature>
<sequence length="333" mass="36811">MVDEHILHRKEKVPARSSAAAPRAVEPSPYQPMDPAIPTIVSEIQFRLDQDPQGWRRTASDQFTDWLENCLYKDSGHHEEEHTLSSGPPPFSATCPCGTTAPSGAPWSSGPCSSGTSSSPQVREPPRRDFRRPGFSARERDGCPSCRVLSRFLLDRSRVRAIFPVVGRRKPSCRTIIIAGRAVVRLRALTARACQCLPLLADRKRVYRVLVGMEVCGRAGGEDWDRICQVAKFTGDEAEMVSKRRSVEAGTLEAGMDLVNFAFSEDSKAEKFRSSHDKDPEGRVRVRHAPGGDDGGGEGGSHSDREIRTSAVLLIRKEKDGWEYVSYVVGHVL</sequence>
<reference evidence="2 3" key="1">
    <citation type="submission" date="2015-09" db="EMBL/GenBank/DDBJ databases">
        <title>Host preference determinants of Valsa canker pathogens revealed by comparative genomics.</title>
        <authorList>
            <person name="Yin Z."/>
            <person name="Huang L."/>
        </authorList>
    </citation>
    <scope>NUCLEOTIDE SEQUENCE [LARGE SCALE GENOMIC DNA]</scope>
    <source>
        <strain evidence="2 3">03-1</strain>
    </source>
</reference>
<feature type="compositionally biased region" description="Low complexity" evidence="1">
    <location>
        <begin position="108"/>
        <end position="120"/>
    </location>
</feature>